<dbReference type="EMBL" id="CM044706">
    <property type="protein sequence ID" value="KAI5656194.1"/>
    <property type="molecule type" value="Genomic_DNA"/>
</dbReference>
<dbReference type="Proteomes" id="UP001060085">
    <property type="component" value="Linkage Group LG06"/>
</dbReference>
<organism evidence="1 2">
    <name type="scientific">Catharanthus roseus</name>
    <name type="common">Madagascar periwinkle</name>
    <name type="synonym">Vinca rosea</name>
    <dbReference type="NCBI Taxonomy" id="4058"/>
    <lineage>
        <taxon>Eukaryota</taxon>
        <taxon>Viridiplantae</taxon>
        <taxon>Streptophyta</taxon>
        <taxon>Embryophyta</taxon>
        <taxon>Tracheophyta</taxon>
        <taxon>Spermatophyta</taxon>
        <taxon>Magnoliopsida</taxon>
        <taxon>eudicotyledons</taxon>
        <taxon>Gunneridae</taxon>
        <taxon>Pentapetalae</taxon>
        <taxon>asterids</taxon>
        <taxon>lamiids</taxon>
        <taxon>Gentianales</taxon>
        <taxon>Apocynaceae</taxon>
        <taxon>Rauvolfioideae</taxon>
        <taxon>Vinceae</taxon>
        <taxon>Catharanthinae</taxon>
        <taxon>Catharanthus</taxon>
    </lineage>
</organism>
<proteinExistence type="predicted"/>
<reference evidence="2" key="1">
    <citation type="journal article" date="2023" name="Nat. Plants">
        <title>Single-cell RNA sequencing provides a high-resolution roadmap for understanding the multicellular compartmentation of specialized metabolism.</title>
        <authorList>
            <person name="Sun S."/>
            <person name="Shen X."/>
            <person name="Li Y."/>
            <person name="Li Y."/>
            <person name="Wang S."/>
            <person name="Li R."/>
            <person name="Zhang H."/>
            <person name="Shen G."/>
            <person name="Guo B."/>
            <person name="Wei J."/>
            <person name="Xu J."/>
            <person name="St-Pierre B."/>
            <person name="Chen S."/>
            <person name="Sun C."/>
        </authorList>
    </citation>
    <scope>NUCLEOTIDE SEQUENCE [LARGE SCALE GENOMIC DNA]</scope>
</reference>
<sequence length="927" mass="104114">MSSTLLLKFLLTLFLLAAAADHSKPLSRNDQNEMGCEVNQNHVIGSIGAVIDLNCRVGKEQRIAVEMAVHDFNQWTQYCSKLDLHFQDSHGNSARAASAVIDLVNKKQAHAILGELTLQEAALVWEFDEETKDIPIISLTPSATLDPPWLPFKTPSSFIRISYDMKVQMQCFAAIIGHFRWRKVIAIYERSGSFSADSALITHLSDSLQAVDSIVEHYSAFPSMNSLLDSEYFIEEELKRLRSKNVKVFTILRSSVEFAIILFKKAKVLGMMTKGYAWIVSDDFGNLLDSVESSVILNNMEGVIGFKTNYPDTTESFRAFEGRFRRKYRLGHPDEKFSSPSVYALRAYDATWAIAKAMQQSEGKVVPSTFIRNILTNKFEGLSGEISFKNGALHQKPVFQVINVIGRSYREMALWTPQFGFSKDLIEYERTNMIRADIGLSADLSSVYWPGGELTAPKGITFGSIEKPLRIGVPAMGAFHMFVKVTYDPNKNVTTFSGFTIEVFEAVVQRLPYQLIYNLTPHYGTYDEMVVKVQNKSLDAAVGDTEIMAERYQIADFSQPYMESGLVMIVKVKPDLIKTRLIILKAFTLKMWILIASTNFATGCVIWLNEHVNKNPDFVGPFPQQIGSMLWFSVTMLSFAQRESIRNNLSRLLLSTWLFVSIVITACYTAAVTSMMTVPMLEPSIVDVDYLLSTNSPVGCNGNSFIVHFLVEVLHFKPDNIRKIGSINDYPQAFESGYIKAAFFVAPHAKIFLAQYCKGYTMAGQSIKLGGFGFVFPKGSPLAIDISEAILKTTQSGEMNQLEKRLSSFSNCSSTKGPNDSGPGELGIEPFFLLFVMSGVLLGITFVNSVVRLIGRQFSIHESIQGFLLRRRIYSWASLILTRSWTRFRSKLFRKPIFCKSNEEMNVDQNEIEANLKVIELGTTMKI</sequence>
<keyword evidence="2" id="KW-1185">Reference proteome</keyword>
<accession>A0ACC0A6F5</accession>
<protein>
    <submittedName>
        <fullName evidence="1">Uncharacterized protein</fullName>
    </submittedName>
</protein>
<evidence type="ECO:0000313" key="2">
    <source>
        <dbReference type="Proteomes" id="UP001060085"/>
    </source>
</evidence>
<gene>
    <name evidence="1" type="ORF">M9H77_24987</name>
</gene>
<comment type="caution">
    <text evidence="1">The sequence shown here is derived from an EMBL/GenBank/DDBJ whole genome shotgun (WGS) entry which is preliminary data.</text>
</comment>
<name>A0ACC0A6F5_CATRO</name>
<evidence type="ECO:0000313" key="1">
    <source>
        <dbReference type="EMBL" id="KAI5656194.1"/>
    </source>
</evidence>